<dbReference type="AlphaFoldDB" id="A0AB37URC0"/>
<reference evidence="3 4" key="1">
    <citation type="journal article" date="2019" name="Genome Biol. Evol.">
        <title>Day and night: Metabolic profiles and evolutionary relationships of six axenic non-marine cyanobacteria.</title>
        <authorList>
            <person name="Will S.E."/>
            <person name="Henke P."/>
            <person name="Boedeker C."/>
            <person name="Huang S."/>
            <person name="Brinkmann H."/>
            <person name="Rohde M."/>
            <person name="Jarek M."/>
            <person name="Friedl T."/>
            <person name="Seufert S."/>
            <person name="Schumacher M."/>
            <person name="Overmann J."/>
            <person name="Neumann-Schaal M."/>
            <person name="Petersen J."/>
        </authorList>
    </citation>
    <scope>NUCLEOTIDE SEQUENCE [LARGE SCALE GENOMIC DNA]</scope>
    <source>
        <strain evidence="3 4">SAG 39.79</strain>
    </source>
</reference>
<dbReference type="Gene3D" id="1.25.40.10">
    <property type="entry name" value="Tetratricopeptide repeat domain"/>
    <property type="match status" value="3"/>
</dbReference>
<dbReference type="PANTHER" id="PTHR10098:SF112">
    <property type="entry name" value="SLR0380 PROTEIN"/>
    <property type="match status" value="1"/>
</dbReference>
<dbReference type="InterPro" id="IPR024983">
    <property type="entry name" value="CHAT_dom"/>
</dbReference>
<evidence type="ECO:0000313" key="4">
    <source>
        <dbReference type="Proteomes" id="UP000282574"/>
    </source>
</evidence>
<accession>A0AB37URC0</accession>
<dbReference type="SMART" id="SM00028">
    <property type="entry name" value="TPR"/>
    <property type="match status" value="6"/>
</dbReference>
<organism evidence="3 4">
    <name type="scientific">Chroococcidiopsis cubana SAG 39.79</name>
    <dbReference type="NCBI Taxonomy" id="388085"/>
    <lineage>
        <taxon>Bacteria</taxon>
        <taxon>Bacillati</taxon>
        <taxon>Cyanobacteriota</taxon>
        <taxon>Cyanophyceae</taxon>
        <taxon>Chroococcidiopsidales</taxon>
        <taxon>Chroococcidiopsidaceae</taxon>
        <taxon>Chroococcidiopsis</taxon>
    </lineage>
</organism>
<dbReference type="InterPro" id="IPR019734">
    <property type="entry name" value="TPR_rpt"/>
</dbReference>
<gene>
    <name evidence="3" type="ORF">DSM107010_07410</name>
</gene>
<protein>
    <recommendedName>
        <fullName evidence="2">CHAT domain-containing protein</fullName>
    </recommendedName>
</protein>
<dbReference type="PANTHER" id="PTHR10098">
    <property type="entry name" value="RAPSYN-RELATED"/>
    <property type="match status" value="1"/>
</dbReference>
<dbReference type="Pfam" id="PF12770">
    <property type="entry name" value="CHAT"/>
    <property type="match status" value="1"/>
</dbReference>
<dbReference type="Proteomes" id="UP000282574">
    <property type="component" value="Unassembled WGS sequence"/>
</dbReference>
<evidence type="ECO:0000256" key="1">
    <source>
        <dbReference type="SAM" id="SignalP"/>
    </source>
</evidence>
<dbReference type="RefSeq" id="WP_258183934.1">
    <property type="nucleotide sequence ID" value="NZ_JAVKZF010000002.1"/>
</dbReference>
<feature type="signal peptide" evidence="1">
    <location>
        <begin position="1"/>
        <end position="15"/>
    </location>
</feature>
<feature type="domain" description="CHAT" evidence="2">
    <location>
        <begin position="640"/>
        <end position="919"/>
    </location>
</feature>
<dbReference type="SUPFAM" id="SSF48452">
    <property type="entry name" value="TPR-like"/>
    <property type="match status" value="2"/>
</dbReference>
<dbReference type="InterPro" id="IPR011990">
    <property type="entry name" value="TPR-like_helical_dom_sf"/>
</dbReference>
<feature type="chain" id="PRO_5044306890" description="CHAT domain-containing protein" evidence="1">
    <location>
        <begin position="16"/>
        <end position="921"/>
    </location>
</feature>
<keyword evidence="4" id="KW-1185">Reference proteome</keyword>
<sequence>MLLFFLSATVTPVIASNLSNSVIQAQQTTTQLTNNAAKLYQSERYQEAVDAWKQAISAFVAQKDSLNQAMALSNLSLAHQKLGQWELAKKAIANSLALLKNQSQSKEEQKNLAQTLDIHGNLQREMGQATDALSTWQAATKIYEQIESSLAAQSKINQAQAMQDLGLYSRACKTLLEVVNVNIKADNCQDISLISSEELTNKLQAVATKTPTLTQIVGLRSLGELLRSIAQPERSLIFLETSLELAQKLNSSAEVAATHLSIGNTAQTLSETERVRRKRESNQEKALTAYDEVIRLTSSSTLRQQAQLNQLTLLLKLQDFDRAAQLWRSLFPQLTTLTPSHTGVYQQLNFAQSLIKLAFVGAGLSDMSGNKPIIQLNLPIQKSGNAKIQLPTFEQIEQLLIQATAQATTLGDKRAQAYALGYRGELHELAGKQNLSLAEQYTRQALSIATNFETPDIAYQMFWQLGRIHRANGNIPEAIAAYTKAYDALQSIRSDLVAINPEVQFSFRESVEPVYRQLVELDLEYASSLEKTGKPKDGTKYLTQARNAIESLQLAELNNFFREACVEANPQQIDRIDPKAAVIYPIIFPDRLEVLLSLPNRDPSLHTQKIPPAQLANTIESVQQSLIEPQSVVQEFLPQYQQLYDWLIQPLETELAKSQVKTLVFVLDGDLRNIPMAILRDRRSNKYLIEKYALGLTPGLQLLDPKPIADVEPKALAAGISKIRPNFAPHQGFEPLNNVQVELAQIQKLGLAAQEFLNEQFTSNQIKQAISDFRFPIVHLATHAQFSSVADDTFILAWDHRINVKQLGNLLQDNPIGREPIELLVLSACETASGDKRATLGLAGVAVRAGARSTLATLWAVQDESTAKFMGEFYRQIEQTRKTKIGSRAEAMRQAQLSLLQDKRYSHPHFWSPFVLVGNWQ</sequence>
<comment type="caution">
    <text evidence="3">The sequence shown here is derived from an EMBL/GenBank/DDBJ whole genome shotgun (WGS) entry which is preliminary data.</text>
</comment>
<dbReference type="EMBL" id="RSCK01000004">
    <property type="protein sequence ID" value="RUT13841.1"/>
    <property type="molecule type" value="Genomic_DNA"/>
</dbReference>
<evidence type="ECO:0000259" key="2">
    <source>
        <dbReference type="Pfam" id="PF12770"/>
    </source>
</evidence>
<evidence type="ECO:0000313" key="3">
    <source>
        <dbReference type="EMBL" id="RUT13841.1"/>
    </source>
</evidence>
<name>A0AB37URC0_9CYAN</name>
<keyword evidence="1" id="KW-0732">Signal</keyword>
<proteinExistence type="predicted"/>